<dbReference type="Proteomes" id="UP000243338">
    <property type="component" value="Unassembled WGS sequence"/>
</dbReference>
<name>A0A1H9Y638_9EURY</name>
<organism evidence="2 3">
    <name type="scientific">Methanococcoides vulcani</name>
    <dbReference type="NCBI Taxonomy" id="1353158"/>
    <lineage>
        <taxon>Archaea</taxon>
        <taxon>Methanobacteriati</taxon>
        <taxon>Methanobacteriota</taxon>
        <taxon>Stenosarchaea group</taxon>
        <taxon>Methanomicrobia</taxon>
        <taxon>Methanosarcinales</taxon>
        <taxon>Methanosarcinaceae</taxon>
        <taxon>Methanococcoides</taxon>
    </lineage>
</organism>
<evidence type="ECO:0000256" key="1">
    <source>
        <dbReference type="SAM" id="Phobius"/>
    </source>
</evidence>
<proteinExistence type="predicted"/>
<feature type="transmembrane region" description="Helical" evidence="1">
    <location>
        <begin position="119"/>
        <end position="136"/>
    </location>
</feature>
<evidence type="ECO:0000313" key="3">
    <source>
        <dbReference type="Proteomes" id="UP000243338"/>
    </source>
</evidence>
<gene>
    <name evidence="2" type="ORF">SAMN04488587_0274</name>
</gene>
<dbReference type="STRING" id="1353158.SAMN04488587_0274"/>
<keyword evidence="1" id="KW-1133">Transmembrane helix</keyword>
<feature type="transmembrane region" description="Helical" evidence="1">
    <location>
        <begin position="80"/>
        <end position="107"/>
    </location>
</feature>
<dbReference type="EMBL" id="FOHQ01000001">
    <property type="protein sequence ID" value="SES64259.1"/>
    <property type="molecule type" value="Genomic_DNA"/>
</dbReference>
<keyword evidence="3" id="KW-1185">Reference proteome</keyword>
<sequence length="184" mass="21310">MSFYCDALFSVARGQGGVSFCYLSLLHKWFSFLPNTCLLKDGVIRQRSSLILLYCKLAHVYIPVIGATFLVLFFPYSSFIYYRAFMFVFFNSIRLFVCYIIGGQICLICQYYKKKAGFIFPKIILIRTLYMIYFLITRPVNIYTRVENKVLSVKSKVCLTTDGGTTQINILLAWISCRYLPGMQ</sequence>
<keyword evidence="1" id="KW-0472">Membrane</keyword>
<evidence type="ECO:0000313" key="2">
    <source>
        <dbReference type="EMBL" id="SES64259.1"/>
    </source>
</evidence>
<protein>
    <submittedName>
        <fullName evidence="2">Uncharacterized protein</fullName>
    </submittedName>
</protein>
<reference evidence="3" key="1">
    <citation type="submission" date="2016-10" db="EMBL/GenBank/DDBJ databases">
        <authorList>
            <person name="Varghese N."/>
            <person name="Submissions S."/>
        </authorList>
    </citation>
    <scope>NUCLEOTIDE SEQUENCE [LARGE SCALE GENOMIC DNA]</scope>
    <source>
        <strain evidence="3">SLH 33</strain>
    </source>
</reference>
<keyword evidence="1" id="KW-0812">Transmembrane</keyword>
<dbReference type="AlphaFoldDB" id="A0A1H9Y638"/>
<accession>A0A1H9Y638</accession>
<feature type="transmembrane region" description="Helical" evidence="1">
    <location>
        <begin position="50"/>
        <end position="74"/>
    </location>
</feature>